<keyword evidence="1" id="KW-0812">Transmembrane</keyword>
<feature type="transmembrane region" description="Helical" evidence="1">
    <location>
        <begin position="216"/>
        <end position="239"/>
    </location>
</feature>
<gene>
    <name evidence="2" type="ORF">AXG93_1276s1010</name>
</gene>
<dbReference type="AlphaFoldDB" id="A0A176WFF3"/>
<keyword evidence="3" id="KW-1185">Reference proteome</keyword>
<comment type="caution">
    <text evidence="2">The sequence shown here is derived from an EMBL/GenBank/DDBJ whole genome shotgun (WGS) entry which is preliminary data.</text>
</comment>
<keyword evidence="1" id="KW-1133">Transmembrane helix</keyword>
<reference evidence="2" key="1">
    <citation type="submission" date="2016-03" db="EMBL/GenBank/DDBJ databases">
        <title>Mechanisms controlling the formation of the plant cell surface in tip-growing cells are functionally conserved among land plants.</title>
        <authorList>
            <person name="Honkanen S."/>
            <person name="Jones V.A."/>
            <person name="Morieri G."/>
            <person name="Champion C."/>
            <person name="Hetherington A.J."/>
            <person name="Kelly S."/>
            <person name="Saint-Marcoux D."/>
            <person name="Proust H."/>
            <person name="Prescott H."/>
            <person name="Dolan L."/>
        </authorList>
    </citation>
    <scope>NUCLEOTIDE SEQUENCE [LARGE SCALE GENOMIC DNA]</scope>
    <source>
        <tissue evidence="2">Whole gametophyte</tissue>
    </source>
</reference>
<name>A0A176WFF3_MARPO</name>
<protein>
    <submittedName>
        <fullName evidence="2">Uncharacterized protein</fullName>
    </submittedName>
</protein>
<organism evidence="2 3">
    <name type="scientific">Marchantia polymorpha subsp. ruderalis</name>
    <dbReference type="NCBI Taxonomy" id="1480154"/>
    <lineage>
        <taxon>Eukaryota</taxon>
        <taxon>Viridiplantae</taxon>
        <taxon>Streptophyta</taxon>
        <taxon>Embryophyta</taxon>
        <taxon>Marchantiophyta</taxon>
        <taxon>Marchantiopsida</taxon>
        <taxon>Marchantiidae</taxon>
        <taxon>Marchantiales</taxon>
        <taxon>Marchantiaceae</taxon>
        <taxon>Marchantia</taxon>
    </lineage>
</organism>
<evidence type="ECO:0000313" key="2">
    <source>
        <dbReference type="EMBL" id="OAE31847.1"/>
    </source>
</evidence>
<accession>A0A176WFF3</accession>
<evidence type="ECO:0000313" key="3">
    <source>
        <dbReference type="Proteomes" id="UP000077202"/>
    </source>
</evidence>
<keyword evidence="1" id="KW-0472">Membrane</keyword>
<proteinExistence type="predicted"/>
<sequence length="439" mass="50484">MSFVRPNLSPTFQKVQSFLLWFQMVYAVWQFVRTAKFFRLPYVLLSSLWHGLDSWLEKRSLIMINPESEVDKEPQTADVLAKGSTPLEVTAISMDMSPDVIAAEDVPVILSFNPADPNIYVTSKLRARHMRILQETSLMMKLRFGSDDDLLWPGTHLIRRKRFDDVVYAVLEGKGYNVRPALKCFFDCSSNEVLNQNFLRFASIWPLILQARGYDFWSVILSIFIIAMDLLSYSANMIWKFTQYWASRLVKFIILQAGRREWRTFWYTFMATVSTRFQCDNFVTGEASVKQVNQLVMAINIRLKRTNVDRVEPIVCSIPVPQKVGPGTSQAIEFTLDKENHRALAQPPIREGVTSSVHFQSPESIKVDAWSTADMAYFLQLIDDCNRLKCPPIKKWEGENCHCSTFAEFVHGVKDRKVTVTDFCFSDSELYSSGESATF</sequence>
<dbReference type="EMBL" id="LVLJ01000958">
    <property type="protein sequence ID" value="OAE31847.1"/>
    <property type="molecule type" value="Genomic_DNA"/>
</dbReference>
<dbReference type="Proteomes" id="UP000077202">
    <property type="component" value="Unassembled WGS sequence"/>
</dbReference>
<evidence type="ECO:0000256" key="1">
    <source>
        <dbReference type="SAM" id="Phobius"/>
    </source>
</evidence>